<evidence type="ECO:0000256" key="4">
    <source>
        <dbReference type="ARBA" id="ARBA00023274"/>
    </source>
</evidence>
<reference evidence="7 8" key="1">
    <citation type="submission" date="2017-10" db="EMBL/GenBank/DDBJ databases">
        <title>Draft genome of Longimonas halophila.</title>
        <authorList>
            <person name="Goh K.M."/>
            <person name="Shamsir M.S."/>
            <person name="Lim S.W."/>
        </authorList>
    </citation>
    <scope>NUCLEOTIDE SEQUENCE [LARGE SCALE GENOMIC DNA]</scope>
    <source>
        <strain evidence="7 8">KCTC 42399</strain>
    </source>
</reference>
<dbReference type="OrthoDB" id="9801330at2"/>
<dbReference type="Pfam" id="PF00572">
    <property type="entry name" value="Ribosomal_L13"/>
    <property type="match status" value="1"/>
</dbReference>
<accession>A0A2H3NP98</accession>
<dbReference type="InterPro" id="IPR005822">
    <property type="entry name" value="Ribosomal_uL13"/>
</dbReference>
<dbReference type="InterPro" id="IPR036899">
    <property type="entry name" value="Ribosomal_uL13_sf"/>
</dbReference>
<name>A0A2H3NP98_9BACT</name>
<comment type="caution">
    <text evidence="7">The sequence shown here is derived from an EMBL/GenBank/DDBJ whole genome shotgun (WGS) entry which is preliminary data.</text>
</comment>
<dbReference type="SUPFAM" id="SSF52161">
    <property type="entry name" value="Ribosomal protein L13"/>
    <property type="match status" value="1"/>
</dbReference>
<dbReference type="EMBL" id="PDEP01000002">
    <property type="protein sequence ID" value="PEN08846.1"/>
    <property type="molecule type" value="Genomic_DNA"/>
</dbReference>
<sequence length="147" mass="16802">MNTQSFKTYSAKPRDIERDWHIVDAADMVVGRLASRIAHVLRGKHKPMYTPHMDTGDFVVVVNADKVRFTGQKETDKTYRSYSGYPGGEKELSPAEVRDKHPERLITMAVKGMLPKNKLGRRMLTKLKVHTGPEHPHEAQQPTPLEW</sequence>
<keyword evidence="8" id="KW-1185">Reference proteome</keyword>
<dbReference type="FunFam" id="3.90.1180.10:FF:000001">
    <property type="entry name" value="50S ribosomal protein L13"/>
    <property type="match status" value="1"/>
</dbReference>
<dbReference type="AlphaFoldDB" id="A0A2H3NP98"/>
<dbReference type="PANTHER" id="PTHR11545">
    <property type="entry name" value="RIBOSOMAL PROTEIN L13"/>
    <property type="match status" value="1"/>
</dbReference>
<dbReference type="NCBIfam" id="TIGR01066">
    <property type="entry name" value="rplM_bact"/>
    <property type="match status" value="1"/>
</dbReference>
<evidence type="ECO:0000313" key="8">
    <source>
        <dbReference type="Proteomes" id="UP000221024"/>
    </source>
</evidence>
<evidence type="ECO:0000256" key="6">
    <source>
        <dbReference type="HAMAP-Rule" id="MF_01366"/>
    </source>
</evidence>
<dbReference type="HAMAP" id="MF_01366">
    <property type="entry name" value="Ribosomal_uL13"/>
    <property type="match status" value="1"/>
</dbReference>
<dbReference type="GO" id="GO:0022625">
    <property type="term" value="C:cytosolic large ribosomal subunit"/>
    <property type="evidence" value="ECO:0007669"/>
    <property type="project" value="TreeGrafter"/>
</dbReference>
<dbReference type="Proteomes" id="UP000221024">
    <property type="component" value="Unassembled WGS sequence"/>
</dbReference>
<evidence type="ECO:0000256" key="5">
    <source>
        <dbReference type="ARBA" id="ARBA00035201"/>
    </source>
</evidence>
<evidence type="ECO:0000256" key="1">
    <source>
        <dbReference type="ARBA" id="ARBA00006227"/>
    </source>
</evidence>
<protein>
    <recommendedName>
        <fullName evidence="5 6">Large ribosomal subunit protein uL13</fullName>
    </recommendedName>
</protein>
<dbReference type="GO" id="GO:0006412">
    <property type="term" value="P:translation"/>
    <property type="evidence" value="ECO:0007669"/>
    <property type="project" value="UniProtKB-UniRule"/>
</dbReference>
<dbReference type="Gene3D" id="3.90.1180.10">
    <property type="entry name" value="Ribosomal protein L13"/>
    <property type="match status" value="1"/>
</dbReference>
<evidence type="ECO:0000313" key="7">
    <source>
        <dbReference type="EMBL" id="PEN08846.1"/>
    </source>
</evidence>
<dbReference type="RefSeq" id="WP_098061243.1">
    <property type="nucleotide sequence ID" value="NZ_PDEP01000002.1"/>
</dbReference>
<dbReference type="GO" id="GO:0003729">
    <property type="term" value="F:mRNA binding"/>
    <property type="evidence" value="ECO:0007669"/>
    <property type="project" value="TreeGrafter"/>
</dbReference>
<keyword evidence="3 6" id="KW-0689">Ribosomal protein</keyword>
<comment type="subunit">
    <text evidence="2 6">Part of the 50S ribosomal subunit.</text>
</comment>
<dbReference type="GO" id="GO:0003735">
    <property type="term" value="F:structural constituent of ribosome"/>
    <property type="evidence" value="ECO:0007669"/>
    <property type="project" value="InterPro"/>
</dbReference>
<dbReference type="GO" id="GO:0017148">
    <property type="term" value="P:negative regulation of translation"/>
    <property type="evidence" value="ECO:0007669"/>
    <property type="project" value="TreeGrafter"/>
</dbReference>
<dbReference type="PIRSF" id="PIRSF002181">
    <property type="entry name" value="Ribosomal_L13"/>
    <property type="match status" value="1"/>
</dbReference>
<organism evidence="7 8">
    <name type="scientific">Longimonas halophila</name>
    <dbReference type="NCBI Taxonomy" id="1469170"/>
    <lineage>
        <taxon>Bacteria</taxon>
        <taxon>Pseudomonadati</taxon>
        <taxon>Rhodothermota</taxon>
        <taxon>Rhodothermia</taxon>
        <taxon>Rhodothermales</taxon>
        <taxon>Salisaetaceae</taxon>
        <taxon>Longimonas</taxon>
    </lineage>
</organism>
<comment type="similarity">
    <text evidence="1 6">Belongs to the universal ribosomal protein uL13 family.</text>
</comment>
<evidence type="ECO:0000256" key="3">
    <source>
        <dbReference type="ARBA" id="ARBA00022980"/>
    </source>
</evidence>
<gene>
    <name evidence="6" type="primary">rplM</name>
    <name evidence="7" type="ORF">CRI93_03605</name>
</gene>
<dbReference type="CDD" id="cd00392">
    <property type="entry name" value="Ribosomal_L13"/>
    <property type="match status" value="1"/>
</dbReference>
<proteinExistence type="inferred from homology"/>
<dbReference type="PANTHER" id="PTHR11545:SF2">
    <property type="entry name" value="LARGE RIBOSOMAL SUBUNIT PROTEIN UL13M"/>
    <property type="match status" value="1"/>
</dbReference>
<keyword evidence="4 6" id="KW-0687">Ribonucleoprotein</keyword>
<comment type="function">
    <text evidence="6">This protein is one of the early assembly proteins of the 50S ribosomal subunit, although it is not seen to bind rRNA by itself. It is important during the early stages of 50S assembly.</text>
</comment>
<evidence type="ECO:0000256" key="2">
    <source>
        <dbReference type="ARBA" id="ARBA00011838"/>
    </source>
</evidence>
<dbReference type="InterPro" id="IPR005823">
    <property type="entry name" value="Ribosomal_uL13_bac-type"/>
</dbReference>